<dbReference type="EMBL" id="FOUY01000093">
    <property type="protein sequence ID" value="SFO57306.1"/>
    <property type="molecule type" value="Genomic_DNA"/>
</dbReference>
<evidence type="ECO:0000313" key="3">
    <source>
        <dbReference type="Proteomes" id="UP000199614"/>
    </source>
</evidence>
<dbReference type="Pfam" id="PF12728">
    <property type="entry name" value="HTH_17"/>
    <property type="match status" value="1"/>
</dbReference>
<evidence type="ECO:0000313" key="2">
    <source>
        <dbReference type="EMBL" id="SFO57306.1"/>
    </source>
</evidence>
<sequence length="89" mass="9272">MRNQQGGAQTAVPAFYSVAATAQMLGASEMTVYRAIQAGEFPALRIRGRIVVPVKALEALTEAAVEGRRLVDVAEWTAAAAGGGPDERG</sequence>
<evidence type="ECO:0000259" key="1">
    <source>
        <dbReference type="Pfam" id="PF12728"/>
    </source>
</evidence>
<reference evidence="2 3" key="1">
    <citation type="submission" date="2016-10" db="EMBL/GenBank/DDBJ databases">
        <authorList>
            <person name="de Groot N.N."/>
        </authorList>
    </citation>
    <scope>NUCLEOTIDE SEQUENCE [LARGE SCALE GENOMIC DNA]</scope>
    <source>
        <strain evidence="2 3">CGMCC 4.1877</strain>
    </source>
</reference>
<protein>
    <submittedName>
        <fullName evidence="2">DNA binding domain-containing protein, excisionase family</fullName>
    </submittedName>
</protein>
<proteinExistence type="predicted"/>
<dbReference type="AlphaFoldDB" id="A0A1I5IAY1"/>
<dbReference type="Proteomes" id="UP000199614">
    <property type="component" value="Unassembled WGS sequence"/>
</dbReference>
<dbReference type="STRING" id="260086.SAMN05216207_10937"/>
<organism evidence="2 3">
    <name type="scientific">Pseudonocardia ammonioxydans</name>
    <dbReference type="NCBI Taxonomy" id="260086"/>
    <lineage>
        <taxon>Bacteria</taxon>
        <taxon>Bacillati</taxon>
        <taxon>Actinomycetota</taxon>
        <taxon>Actinomycetes</taxon>
        <taxon>Pseudonocardiales</taxon>
        <taxon>Pseudonocardiaceae</taxon>
        <taxon>Pseudonocardia</taxon>
    </lineage>
</organism>
<dbReference type="RefSeq" id="WP_093357161.1">
    <property type="nucleotide sequence ID" value="NZ_FOUY01000093.1"/>
</dbReference>
<dbReference type="OrthoDB" id="3389529at2"/>
<dbReference type="InterPro" id="IPR041657">
    <property type="entry name" value="HTH_17"/>
</dbReference>
<name>A0A1I5IAY1_PSUAM</name>
<keyword evidence="3" id="KW-1185">Reference proteome</keyword>
<accession>A0A1I5IAY1</accession>
<feature type="domain" description="Helix-turn-helix" evidence="1">
    <location>
        <begin position="15"/>
        <end position="62"/>
    </location>
</feature>
<gene>
    <name evidence="2" type="ORF">SAMN05216207_10937</name>
</gene>